<organism evidence="18 19">
    <name type="scientific">Paratissierella segnis</name>
    <dbReference type="NCBI Taxonomy" id="2763679"/>
    <lineage>
        <taxon>Bacteria</taxon>
        <taxon>Bacillati</taxon>
        <taxon>Bacillota</taxon>
        <taxon>Tissierellia</taxon>
        <taxon>Tissierellales</taxon>
        <taxon>Tissierellaceae</taxon>
        <taxon>Paratissierella</taxon>
    </lineage>
</organism>
<evidence type="ECO:0000256" key="4">
    <source>
        <dbReference type="ARBA" id="ARBA00022475"/>
    </source>
</evidence>
<dbReference type="InterPro" id="IPR050398">
    <property type="entry name" value="HssS/ArlS-like"/>
</dbReference>
<dbReference type="RefSeq" id="WP_262430661.1">
    <property type="nucleotide sequence ID" value="NZ_JACRTG010000031.1"/>
</dbReference>
<evidence type="ECO:0000256" key="7">
    <source>
        <dbReference type="ARBA" id="ARBA00022692"/>
    </source>
</evidence>
<dbReference type="AlphaFoldDB" id="A0A926IG44"/>
<accession>A0A926IG44</accession>
<dbReference type="GO" id="GO:0000155">
    <property type="term" value="F:phosphorelay sensor kinase activity"/>
    <property type="evidence" value="ECO:0007669"/>
    <property type="project" value="InterPro"/>
</dbReference>
<keyword evidence="9 18" id="KW-0418">Kinase</keyword>
<keyword evidence="8" id="KW-0547">Nucleotide-binding</keyword>
<keyword evidence="11 15" id="KW-1133">Transmembrane helix</keyword>
<dbReference type="CDD" id="cd00075">
    <property type="entry name" value="HATPase"/>
    <property type="match status" value="1"/>
</dbReference>
<evidence type="ECO:0000256" key="8">
    <source>
        <dbReference type="ARBA" id="ARBA00022741"/>
    </source>
</evidence>
<comment type="caution">
    <text evidence="18">The sequence shown here is derived from an EMBL/GenBank/DDBJ whole genome shotgun (WGS) entry which is preliminary data.</text>
</comment>
<evidence type="ECO:0000256" key="10">
    <source>
        <dbReference type="ARBA" id="ARBA00022840"/>
    </source>
</evidence>
<evidence type="ECO:0000313" key="19">
    <source>
        <dbReference type="Proteomes" id="UP000601171"/>
    </source>
</evidence>
<evidence type="ECO:0000259" key="17">
    <source>
        <dbReference type="PROSITE" id="PS50885"/>
    </source>
</evidence>
<evidence type="ECO:0000256" key="13">
    <source>
        <dbReference type="ARBA" id="ARBA00023136"/>
    </source>
</evidence>
<dbReference type="SUPFAM" id="SSF158472">
    <property type="entry name" value="HAMP domain-like"/>
    <property type="match status" value="1"/>
</dbReference>
<dbReference type="EMBL" id="JACRTG010000031">
    <property type="protein sequence ID" value="MBC8589197.1"/>
    <property type="molecule type" value="Genomic_DNA"/>
</dbReference>
<dbReference type="InterPro" id="IPR001611">
    <property type="entry name" value="Leu-rich_rpt"/>
</dbReference>
<evidence type="ECO:0000256" key="3">
    <source>
        <dbReference type="ARBA" id="ARBA00012438"/>
    </source>
</evidence>
<dbReference type="SUPFAM" id="SSF47384">
    <property type="entry name" value="Homodimeric domain of signal transducing histidine kinase"/>
    <property type="match status" value="1"/>
</dbReference>
<keyword evidence="19" id="KW-1185">Reference proteome</keyword>
<evidence type="ECO:0000256" key="9">
    <source>
        <dbReference type="ARBA" id="ARBA00022777"/>
    </source>
</evidence>
<dbReference type="InterPro" id="IPR003661">
    <property type="entry name" value="HisK_dim/P_dom"/>
</dbReference>
<keyword evidence="5" id="KW-0597">Phosphoprotein</keyword>
<proteinExistence type="predicted"/>
<dbReference type="PROSITE" id="PS50109">
    <property type="entry name" value="HIS_KIN"/>
    <property type="match status" value="1"/>
</dbReference>
<feature type="domain" description="Histidine kinase" evidence="16">
    <location>
        <begin position="252"/>
        <end position="464"/>
    </location>
</feature>
<evidence type="ECO:0000256" key="14">
    <source>
        <dbReference type="SAM" id="Coils"/>
    </source>
</evidence>
<protein>
    <recommendedName>
        <fullName evidence="3">histidine kinase</fullName>
        <ecNumber evidence="3">2.7.13.3</ecNumber>
    </recommendedName>
</protein>
<dbReference type="InterPro" id="IPR036890">
    <property type="entry name" value="HATPase_C_sf"/>
</dbReference>
<dbReference type="SMART" id="SM00304">
    <property type="entry name" value="HAMP"/>
    <property type="match status" value="1"/>
</dbReference>
<name>A0A926IG44_9FIRM</name>
<comment type="subcellular location">
    <subcellularLocation>
        <location evidence="2">Cell membrane</location>
        <topology evidence="2">Multi-pass membrane protein</topology>
    </subcellularLocation>
</comment>
<keyword evidence="6" id="KW-0808">Transferase</keyword>
<dbReference type="SMART" id="SM00387">
    <property type="entry name" value="HATPase_c"/>
    <property type="match status" value="1"/>
</dbReference>
<feature type="transmembrane region" description="Helical" evidence="15">
    <location>
        <begin position="172"/>
        <end position="191"/>
    </location>
</feature>
<dbReference type="Pfam" id="PF02518">
    <property type="entry name" value="HATPase_c"/>
    <property type="match status" value="1"/>
</dbReference>
<dbReference type="Proteomes" id="UP000601171">
    <property type="component" value="Unassembled WGS sequence"/>
</dbReference>
<keyword evidence="10" id="KW-0067">ATP-binding</keyword>
<evidence type="ECO:0000313" key="18">
    <source>
        <dbReference type="EMBL" id="MBC8589197.1"/>
    </source>
</evidence>
<evidence type="ECO:0000256" key="15">
    <source>
        <dbReference type="SAM" id="Phobius"/>
    </source>
</evidence>
<evidence type="ECO:0000256" key="2">
    <source>
        <dbReference type="ARBA" id="ARBA00004651"/>
    </source>
</evidence>
<evidence type="ECO:0000256" key="6">
    <source>
        <dbReference type="ARBA" id="ARBA00022679"/>
    </source>
</evidence>
<keyword evidence="4" id="KW-1003">Cell membrane</keyword>
<evidence type="ECO:0000256" key="5">
    <source>
        <dbReference type="ARBA" id="ARBA00022553"/>
    </source>
</evidence>
<dbReference type="PANTHER" id="PTHR45528">
    <property type="entry name" value="SENSOR HISTIDINE KINASE CPXA"/>
    <property type="match status" value="1"/>
</dbReference>
<keyword evidence="13 15" id="KW-0472">Membrane</keyword>
<keyword evidence="7 15" id="KW-0812">Transmembrane</keyword>
<dbReference type="SUPFAM" id="SSF55874">
    <property type="entry name" value="ATPase domain of HSP90 chaperone/DNA topoisomerase II/histidine kinase"/>
    <property type="match status" value="1"/>
</dbReference>
<dbReference type="SMART" id="SM00388">
    <property type="entry name" value="HisKA"/>
    <property type="match status" value="1"/>
</dbReference>
<dbReference type="InterPro" id="IPR003660">
    <property type="entry name" value="HAMP_dom"/>
</dbReference>
<dbReference type="PANTHER" id="PTHR45528:SF1">
    <property type="entry name" value="SENSOR HISTIDINE KINASE CPXA"/>
    <property type="match status" value="1"/>
</dbReference>
<gene>
    <name evidence="18" type="ORF">H8707_13330</name>
</gene>
<dbReference type="Gene3D" id="1.10.287.130">
    <property type="match status" value="1"/>
</dbReference>
<dbReference type="Gene3D" id="6.10.340.10">
    <property type="match status" value="1"/>
</dbReference>
<dbReference type="EC" id="2.7.13.3" evidence="3"/>
<dbReference type="CDD" id="cd06225">
    <property type="entry name" value="HAMP"/>
    <property type="match status" value="1"/>
</dbReference>
<dbReference type="Pfam" id="PF00672">
    <property type="entry name" value="HAMP"/>
    <property type="match status" value="1"/>
</dbReference>
<dbReference type="InterPro" id="IPR005467">
    <property type="entry name" value="His_kinase_dom"/>
</dbReference>
<dbReference type="PROSITE" id="PS50885">
    <property type="entry name" value="HAMP"/>
    <property type="match status" value="1"/>
</dbReference>
<dbReference type="GO" id="GO:0005886">
    <property type="term" value="C:plasma membrane"/>
    <property type="evidence" value="ECO:0007669"/>
    <property type="project" value="UniProtKB-SubCell"/>
</dbReference>
<evidence type="ECO:0000256" key="1">
    <source>
        <dbReference type="ARBA" id="ARBA00000085"/>
    </source>
</evidence>
<dbReference type="GO" id="GO:0005524">
    <property type="term" value="F:ATP binding"/>
    <property type="evidence" value="ECO:0007669"/>
    <property type="project" value="UniProtKB-KW"/>
</dbReference>
<feature type="coiled-coil region" evidence="14">
    <location>
        <begin position="225"/>
        <end position="252"/>
    </location>
</feature>
<dbReference type="PRINTS" id="PR00344">
    <property type="entry name" value="BCTRLSENSOR"/>
</dbReference>
<dbReference type="InterPro" id="IPR003594">
    <property type="entry name" value="HATPase_dom"/>
</dbReference>
<reference evidence="18" key="1">
    <citation type="submission" date="2020-08" db="EMBL/GenBank/DDBJ databases">
        <title>Genome public.</title>
        <authorList>
            <person name="Liu C."/>
            <person name="Sun Q."/>
        </authorList>
    </citation>
    <scope>NUCLEOTIDE SEQUENCE</scope>
    <source>
        <strain evidence="18">BX21</strain>
    </source>
</reference>
<dbReference type="InterPro" id="IPR004358">
    <property type="entry name" value="Sig_transdc_His_kin-like_C"/>
</dbReference>
<sequence length="464" mass="52770">MFKSITKKFLFTYMAVTILSLLLIAGGVSHLVKQEIYGQRKEFLEQKAFQVYRLFSMLLEDKISTEYFTNTLNMIQNEDKLGISLIVEDQEMGSIEGFGRKPISSNRSGSVDQEVEKDYFIAYFEIEEEERDVQMMTVSVPLRFNGKLMGEVLIYSPVVNVELVTSKVNKSILLIFIAISIPMTLIIVFVSRKFTIPLIHMSKIANNISKGDFSESITIKGNDEIAELGHSLNHMADKIQELEELRKDSIANVSHELKTPLTTIQNFMQGILDGVVPENQVESFIKIAIDESKRLGKMVEELIVLSSFEKKLVKLNLTTNNIGDLIDDVFLQMDFQLKEKKIVVEKMLDSSITADVDQERFRQMLINILDNAIRHMPYNGKLQVCLEKSLDKNFVLTIVDSGPGIEEEHLPYVFERFYKVDRSRKRTSGAGLGLTISKNIVEAHNGSLSINNDEEMGLRVEIVM</sequence>
<comment type="catalytic activity">
    <reaction evidence="1">
        <text>ATP + protein L-histidine = ADP + protein N-phospho-L-histidine.</text>
        <dbReference type="EC" id="2.7.13.3"/>
    </reaction>
</comment>
<dbReference type="PROSITE" id="PS51450">
    <property type="entry name" value="LRR"/>
    <property type="match status" value="1"/>
</dbReference>
<evidence type="ECO:0000256" key="12">
    <source>
        <dbReference type="ARBA" id="ARBA00023012"/>
    </source>
</evidence>
<keyword evidence="12" id="KW-0902">Two-component regulatory system</keyword>
<dbReference type="Pfam" id="PF00512">
    <property type="entry name" value="HisKA"/>
    <property type="match status" value="1"/>
</dbReference>
<keyword evidence="14" id="KW-0175">Coiled coil</keyword>
<dbReference type="CDD" id="cd00082">
    <property type="entry name" value="HisKA"/>
    <property type="match status" value="1"/>
</dbReference>
<evidence type="ECO:0000256" key="11">
    <source>
        <dbReference type="ARBA" id="ARBA00022989"/>
    </source>
</evidence>
<dbReference type="FunFam" id="3.30.565.10:FF:000006">
    <property type="entry name" value="Sensor histidine kinase WalK"/>
    <property type="match status" value="1"/>
</dbReference>
<dbReference type="InterPro" id="IPR036097">
    <property type="entry name" value="HisK_dim/P_sf"/>
</dbReference>
<evidence type="ECO:0000259" key="16">
    <source>
        <dbReference type="PROSITE" id="PS50109"/>
    </source>
</evidence>
<feature type="domain" description="HAMP" evidence="17">
    <location>
        <begin position="192"/>
        <end position="244"/>
    </location>
</feature>
<dbReference type="Gene3D" id="3.30.565.10">
    <property type="entry name" value="Histidine kinase-like ATPase, C-terminal domain"/>
    <property type="match status" value="1"/>
</dbReference>
<dbReference type="FunFam" id="1.10.287.130:FF:000001">
    <property type="entry name" value="Two-component sensor histidine kinase"/>
    <property type="match status" value="1"/>
</dbReference>